<sequence length="77" mass="8978">MHQVSDKKTRHFYQQFEGQYAHVLLEGSENEGMMNGFTENYLKVKVPYNVALKNKICKVKLKSFVSDEMVFDAELTD</sequence>
<gene>
    <name evidence="1" type="ORF">JCM21142_104368</name>
</gene>
<dbReference type="Proteomes" id="UP000019402">
    <property type="component" value="Unassembled WGS sequence"/>
</dbReference>
<dbReference type="AlphaFoldDB" id="W7Y432"/>
<proteinExistence type="predicted"/>
<dbReference type="EMBL" id="BAMD01000102">
    <property type="protein sequence ID" value="GAF05625.1"/>
    <property type="molecule type" value="Genomic_DNA"/>
</dbReference>
<comment type="caution">
    <text evidence="1">The sequence shown here is derived from an EMBL/GenBank/DDBJ whole genome shotgun (WGS) entry which is preliminary data.</text>
</comment>
<organism evidence="1 2">
    <name type="scientific">Saccharicrinis fermentans DSM 9555 = JCM 21142</name>
    <dbReference type="NCBI Taxonomy" id="869213"/>
    <lineage>
        <taxon>Bacteria</taxon>
        <taxon>Pseudomonadati</taxon>
        <taxon>Bacteroidota</taxon>
        <taxon>Bacteroidia</taxon>
        <taxon>Marinilabiliales</taxon>
        <taxon>Marinilabiliaceae</taxon>
        <taxon>Saccharicrinis</taxon>
    </lineage>
</organism>
<evidence type="ECO:0000313" key="2">
    <source>
        <dbReference type="Proteomes" id="UP000019402"/>
    </source>
</evidence>
<accession>W7Y432</accession>
<keyword evidence="2" id="KW-1185">Reference proteome</keyword>
<dbReference type="eggNOG" id="COG0621">
    <property type="taxonomic scope" value="Bacteria"/>
</dbReference>
<dbReference type="RefSeq" id="WP_235208363.1">
    <property type="nucleotide sequence ID" value="NZ_BAMD01000102.1"/>
</dbReference>
<reference evidence="1 2" key="1">
    <citation type="journal article" date="2014" name="Genome Announc.">
        <title>Draft Genome Sequence of Cytophaga fermentans JCM 21142T, a Facultative Anaerobe Isolated from Marine Mud.</title>
        <authorList>
            <person name="Starns D."/>
            <person name="Oshima K."/>
            <person name="Suda W."/>
            <person name="Iino T."/>
            <person name="Yuki M."/>
            <person name="Inoue J."/>
            <person name="Kitamura K."/>
            <person name="Iida T."/>
            <person name="Darby A."/>
            <person name="Hattori M."/>
            <person name="Ohkuma M."/>
        </authorList>
    </citation>
    <scope>NUCLEOTIDE SEQUENCE [LARGE SCALE GENOMIC DNA]</scope>
    <source>
        <strain evidence="1 2">JCM 21142</strain>
    </source>
</reference>
<protein>
    <recommendedName>
        <fullName evidence="3">(Dimethylallyl)adenosine tRNA methylthiotransferase MiaB</fullName>
    </recommendedName>
</protein>
<name>W7Y432_9BACT</name>
<evidence type="ECO:0008006" key="3">
    <source>
        <dbReference type="Google" id="ProtNLM"/>
    </source>
</evidence>
<evidence type="ECO:0000313" key="1">
    <source>
        <dbReference type="EMBL" id="GAF05625.1"/>
    </source>
</evidence>